<gene>
    <name evidence="1" type="ORF">H0235_008536</name>
</gene>
<proteinExistence type="predicted"/>
<evidence type="ECO:0000313" key="2">
    <source>
        <dbReference type="Proteomes" id="UP000600918"/>
    </source>
</evidence>
<reference evidence="1" key="1">
    <citation type="journal article" date="2020" name="G3 (Bethesda)">
        <title>High-Quality Assemblies for Three Invasive Social Wasps from the &lt;i&gt;Vespula&lt;/i&gt; Genus.</title>
        <authorList>
            <person name="Harrop T.W.R."/>
            <person name="Guhlin J."/>
            <person name="McLaughlin G.M."/>
            <person name="Permina E."/>
            <person name="Stockwell P."/>
            <person name="Gilligan J."/>
            <person name="Le Lec M.F."/>
            <person name="Gruber M.A.M."/>
            <person name="Quinn O."/>
            <person name="Lovegrove M."/>
            <person name="Duncan E.J."/>
            <person name="Remnant E.J."/>
            <person name="Van Eeckhoven J."/>
            <person name="Graham B."/>
            <person name="Knapp R.A."/>
            <person name="Langford K.W."/>
            <person name="Kronenberg Z."/>
            <person name="Press M.O."/>
            <person name="Eacker S.M."/>
            <person name="Wilson-Rankin E.E."/>
            <person name="Purcell J."/>
            <person name="Lester P.J."/>
            <person name="Dearden P.K."/>
        </authorList>
    </citation>
    <scope>NUCLEOTIDE SEQUENCE</scope>
    <source>
        <strain evidence="1">Volc-1</strain>
    </source>
</reference>
<protein>
    <submittedName>
        <fullName evidence="1">Uncharacterized protein</fullName>
    </submittedName>
</protein>
<comment type="caution">
    <text evidence="1">The sequence shown here is derived from an EMBL/GenBank/DDBJ whole genome shotgun (WGS) entry which is preliminary data.</text>
</comment>
<sequence>MVGGGSSSSDSGSSDFRKYSRTINNNLQGEILVVGVRREGGGGVGGGDGERGERGGRGARLGGSIIRRNYCVAPRHVLDNVVVTYISFIWLIVNFGKGDR</sequence>
<dbReference type="AlphaFoldDB" id="A0A834P063"/>
<name>A0A834P063_VESPE</name>
<dbReference type="Proteomes" id="UP000600918">
    <property type="component" value="Unassembled WGS sequence"/>
</dbReference>
<dbReference type="EMBL" id="JACSDY010000007">
    <property type="protein sequence ID" value="KAF7423253.1"/>
    <property type="molecule type" value="Genomic_DNA"/>
</dbReference>
<accession>A0A834P063</accession>
<evidence type="ECO:0000313" key="1">
    <source>
        <dbReference type="EMBL" id="KAF7423253.1"/>
    </source>
</evidence>
<organism evidence="1 2">
    <name type="scientific">Vespula pensylvanica</name>
    <name type="common">Western yellow jacket</name>
    <name type="synonym">Wasp</name>
    <dbReference type="NCBI Taxonomy" id="30213"/>
    <lineage>
        <taxon>Eukaryota</taxon>
        <taxon>Metazoa</taxon>
        <taxon>Ecdysozoa</taxon>
        <taxon>Arthropoda</taxon>
        <taxon>Hexapoda</taxon>
        <taxon>Insecta</taxon>
        <taxon>Pterygota</taxon>
        <taxon>Neoptera</taxon>
        <taxon>Endopterygota</taxon>
        <taxon>Hymenoptera</taxon>
        <taxon>Apocrita</taxon>
        <taxon>Aculeata</taxon>
        <taxon>Vespoidea</taxon>
        <taxon>Vespidae</taxon>
        <taxon>Vespinae</taxon>
        <taxon>Vespula</taxon>
    </lineage>
</organism>
<keyword evidence="2" id="KW-1185">Reference proteome</keyword>